<dbReference type="OrthoDB" id="9805316at2"/>
<dbReference type="GO" id="GO:0046872">
    <property type="term" value="F:metal ion binding"/>
    <property type="evidence" value="ECO:0007669"/>
    <property type="project" value="UniProtKB-KW"/>
</dbReference>
<dbReference type="SFLD" id="SFLDS00005">
    <property type="entry name" value="Isoprenoid_Synthase_Type_I"/>
    <property type="match status" value="1"/>
</dbReference>
<comment type="similarity">
    <text evidence="3">Belongs to the FPP/GGPP synthase family.</text>
</comment>
<organism evidence="4 5">
    <name type="scientific">Herpetosiphon geysericola</name>
    <dbReference type="NCBI Taxonomy" id="70996"/>
    <lineage>
        <taxon>Bacteria</taxon>
        <taxon>Bacillati</taxon>
        <taxon>Chloroflexota</taxon>
        <taxon>Chloroflexia</taxon>
        <taxon>Herpetosiphonales</taxon>
        <taxon>Herpetosiphonaceae</taxon>
        <taxon>Herpetosiphon</taxon>
    </lineage>
</organism>
<dbReference type="Proteomes" id="UP000050277">
    <property type="component" value="Unassembled WGS sequence"/>
</dbReference>
<evidence type="ECO:0000313" key="4">
    <source>
        <dbReference type="EMBL" id="KPL86797.1"/>
    </source>
</evidence>
<name>A0A0P6Y2F0_9CHLR</name>
<evidence type="ECO:0000313" key="5">
    <source>
        <dbReference type="Proteomes" id="UP000050277"/>
    </source>
</evidence>
<dbReference type="GO" id="GO:0004659">
    <property type="term" value="F:prenyltransferase activity"/>
    <property type="evidence" value="ECO:0007669"/>
    <property type="project" value="InterPro"/>
</dbReference>
<keyword evidence="2" id="KW-0460">Magnesium</keyword>
<dbReference type="Pfam" id="PF00348">
    <property type="entry name" value="polyprenyl_synt"/>
    <property type="match status" value="1"/>
</dbReference>
<dbReference type="RefSeq" id="WP_054534813.1">
    <property type="nucleotide sequence ID" value="NZ_LGKP01000021.1"/>
</dbReference>
<dbReference type="STRING" id="70996.SE18_12630"/>
<protein>
    <submittedName>
        <fullName evidence="4">Polyprenyl synthetase</fullName>
    </submittedName>
</protein>
<dbReference type="CDD" id="cd00685">
    <property type="entry name" value="Trans_IPPS_HT"/>
    <property type="match status" value="1"/>
</dbReference>
<dbReference type="SUPFAM" id="SSF48576">
    <property type="entry name" value="Terpenoid synthases"/>
    <property type="match status" value="1"/>
</dbReference>
<dbReference type="Gene3D" id="1.10.600.10">
    <property type="entry name" value="Farnesyl Diphosphate Synthase"/>
    <property type="match status" value="1"/>
</dbReference>
<evidence type="ECO:0000256" key="3">
    <source>
        <dbReference type="RuleBase" id="RU004466"/>
    </source>
</evidence>
<dbReference type="PANTHER" id="PTHR12001:SF86">
    <property type="entry name" value="GERANYLGERANYL DIPHOSPHATE SYNTHASE"/>
    <property type="match status" value="1"/>
</dbReference>
<evidence type="ECO:0000256" key="2">
    <source>
        <dbReference type="ARBA" id="ARBA00022842"/>
    </source>
</evidence>
<reference evidence="4 5" key="1">
    <citation type="submission" date="2015-07" db="EMBL/GenBank/DDBJ databases">
        <title>Whole genome sequence of Herpetosiphon geysericola DSM 7119.</title>
        <authorList>
            <person name="Hemp J."/>
            <person name="Ward L.M."/>
            <person name="Pace L.A."/>
            <person name="Fischer W.W."/>
        </authorList>
    </citation>
    <scope>NUCLEOTIDE SEQUENCE [LARGE SCALE GENOMIC DNA]</scope>
    <source>
        <strain evidence="4 5">DSM 7119</strain>
    </source>
</reference>
<dbReference type="AlphaFoldDB" id="A0A0P6Y2F0"/>
<comment type="caution">
    <text evidence="4">The sequence shown here is derived from an EMBL/GenBank/DDBJ whole genome shotgun (WGS) entry which is preliminary data.</text>
</comment>
<accession>A0A0P6Y2F0</accession>
<dbReference type="InterPro" id="IPR000092">
    <property type="entry name" value="Polyprenyl_synt"/>
</dbReference>
<dbReference type="PROSITE" id="PS00723">
    <property type="entry name" value="POLYPRENYL_SYNTHASE_1"/>
    <property type="match status" value="1"/>
</dbReference>
<proteinExistence type="inferred from homology"/>
<keyword evidence="5" id="KW-1185">Reference proteome</keyword>
<dbReference type="PROSITE" id="PS00444">
    <property type="entry name" value="POLYPRENYL_SYNTHASE_2"/>
    <property type="match status" value="1"/>
</dbReference>
<keyword evidence="3" id="KW-0808">Transferase</keyword>
<gene>
    <name evidence="4" type="ORF">SE18_12630</name>
</gene>
<dbReference type="PANTHER" id="PTHR12001">
    <property type="entry name" value="GERANYLGERANYL PYROPHOSPHATE SYNTHASE"/>
    <property type="match status" value="1"/>
</dbReference>
<dbReference type="EMBL" id="LGKP01000021">
    <property type="protein sequence ID" value="KPL86797.1"/>
    <property type="molecule type" value="Genomic_DNA"/>
</dbReference>
<sequence length="339" mass="36969">MKQISDESIRQAMQQAFPAADARVSLFYEMQEYHLGWRDAQLAPTHADSGKLLRPRFCLLACAAVGGNPEQAAPLAAAIQLLHDFSLIHDDIEDHSPTRRGRETVWKLWDVPQAINVGDGMFTLAQLSLFRLSDVGVEASVVVEIARRFNQTIIRLCEGQYLDMSFEQRLDISEADYLAMISRKTAALIAAAAGLGAILGNANREQATALYNWGEALGLAFQIEDDMLGIWGAEAVTGKPDAHDIWGRKKSLPIIHALAHADADDGKTLAAIYQKSELEASDIPTVLAILERTGSQGYTAGVAKFYHEQALAALADLQGEAEPIAELHGLTKQLLGRVK</sequence>
<dbReference type="GO" id="GO:0008299">
    <property type="term" value="P:isoprenoid biosynthetic process"/>
    <property type="evidence" value="ECO:0007669"/>
    <property type="project" value="InterPro"/>
</dbReference>
<dbReference type="SFLD" id="SFLDG01017">
    <property type="entry name" value="Polyprenyl_Transferase_Like"/>
    <property type="match status" value="1"/>
</dbReference>
<keyword evidence="1" id="KW-0479">Metal-binding</keyword>
<dbReference type="InterPro" id="IPR033749">
    <property type="entry name" value="Polyprenyl_synt_CS"/>
</dbReference>
<dbReference type="PATRIC" id="fig|70996.4.peg.4212"/>
<dbReference type="InterPro" id="IPR008949">
    <property type="entry name" value="Isoprenoid_synthase_dom_sf"/>
</dbReference>
<evidence type="ECO:0000256" key="1">
    <source>
        <dbReference type="ARBA" id="ARBA00022723"/>
    </source>
</evidence>